<comment type="caution">
    <text evidence="7">The sequence shown here is derived from an EMBL/GenBank/DDBJ whole genome shotgun (WGS) entry which is preliminary data.</text>
</comment>
<evidence type="ECO:0000259" key="3">
    <source>
        <dbReference type="Pfam" id="PF25893"/>
    </source>
</evidence>
<feature type="domain" description="CzcB-like barrel-sandwich hybrid" evidence="5">
    <location>
        <begin position="120"/>
        <end position="241"/>
    </location>
</feature>
<dbReference type="InterPro" id="IPR058637">
    <property type="entry name" value="YknX-like_C"/>
</dbReference>
<organism evidence="7 8">
    <name type="scientific">Flavobacterium chuncheonense</name>
    <dbReference type="NCBI Taxonomy" id="2026653"/>
    <lineage>
        <taxon>Bacteria</taxon>
        <taxon>Pseudomonadati</taxon>
        <taxon>Bacteroidota</taxon>
        <taxon>Flavobacteriia</taxon>
        <taxon>Flavobacteriales</taxon>
        <taxon>Flavobacteriaceae</taxon>
        <taxon>Flavobacterium</taxon>
    </lineage>
</organism>
<feature type="coiled-coil region" evidence="2">
    <location>
        <begin position="50"/>
        <end position="84"/>
    </location>
</feature>
<dbReference type="PROSITE" id="PS51257">
    <property type="entry name" value="PROKAR_LIPOPROTEIN"/>
    <property type="match status" value="1"/>
</dbReference>
<dbReference type="Pfam" id="PF25893">
    <property type="entry name" value="HH_CzcB"/>
    <property type="match status" value="1"/>
</dbReference>
<dbReference type="Pfam" id="PF25973">
    <property type="entry name" value="BSH_CzcB"/>
    <property type="match status" value="1"/>
</dbReference>
<evidence type="ECO:0000259" key="6">
    <source>
        <dbReference type="Pfam" id="PF25989"/>
    </source>
</evidence>
<accession>A0ABW5YNB7</accession>
<feature type="domain" description="CzcB-like alpha-helical hairpin" evidence="3">
    <location>
        <begin position="152"/>
        <end position="208"/>
    </location>
</feature>
<dbReference type="InterPro" id="IPR058647">
    <property type="entry name" value="BSH_CzcB-like"/>
</dbReference>
<dbReference type="SUPFAM" id="SSF111369">
    <property type="entry name" value="HlyD-like secretion proteins"/>
    <property type="match status" value="1"/>
</dbReference>
<dbReference type="Pfam" id="PF25989">
    <property type="entry name" value="YknX_C"/>
    <property type="match status" value="1"/>
</dbReference>
<dbReference type="EMBL" id="JBHUPC010000013">
    <property type="protein sequence ID" value="MFD2892397.1"/>
    <property type="molecule type" value="Genomic_DNA"/>
</dbReference>
<dbReference type="Gene3D" id="2.40.50.100">
    <property type="match status" value="1"/>
</dbReference>
<dbReference type="Proteomes" id="UP001597534">
    <property type="component" value="Unassembled WGS sequence"/>
</dbReference>
<evidence type="ECO:0000313" key="7">
    <source>
        <dbReference type="EMBL" id="MFD2892397.1"/>
    </source>
</evidence>
<gene>
    <name evidence="7" type="ORF">ACFS5J_10275</name>
</gene>
<dbReference type="Pfam" id="PF25954">
    <property type="entry name" value="Beta-barrel_RND_2"/>
    <property type="match status" value="1"/>
</dbReference>
<evidence type="ECO:0000256" key="2">
    <source>
        <dbReference type="SAM" id="Coils"/>
    </source>
</evidence>
<keyword evidence="8" id="KW-1185">Reference proteome</keyword>
<evidence type="ECO:0000313" key="8">
    <source>
        <dbReference type="Proteomes" id="UP001597534"/>
    </source>
</evidence>
<sequence length="403" mass="44114">MKSTIHEFNYKNTLIMSKKFYISIITVLMLASCGGDKKNSTTAVIENGNLEQLRAKRSEIVAQADALNKELELIDNAIGKLDANHKLALITTITAKDTIFNHYLELQAAVQTKENLVLNAEYGGTLLQVYVTEGQKVSKGQILAKIDDGGLSQQLAQMEIQANLAKTTFERQQNLWNQKIGSEIQYLQAKSSYEAQSKAVAQMRDQLAKTTLRAPFNGTIDDVITDKGSVVAPGAPIVRIVNLGNMYLEAEVPEKYVGTIQKGSNVIVDFPILGESLNTKISQASSYINPGNRSFIIQINVPNKEGKIKPNLSGKIRINDYTNANAISVPLSIISENAEGEQYLYVVENVTKDGLATAKKRIITTGKTQGNVIEILDGIEDGDQIIKEGARSVKDGQKVTILK</sequence>
<protein>
    <submittedName>
        <fullName evidence="7">Efflux RND transporter periplasmic adaptor subunit</fullName>
    </submittedName>
</protein>
<reference evidence="8" key="1">
    <citation type="journal article" date="2019" name="Int. J. Syst. Evol. Microbiol.">
        <title>The Global Catalogue of Microorganisms (GCM) 10K type strain sequencing project: providing services to taxonomists for standard genome sequencing and annotation.</title>
        <authorList>
            <consortium name="The Broad Institute Genomics Platform"/>
            <consortium name="The Broad Institute Genome Sequencing Center for Infectious Disease"/>
            <person name="Wu L."/>
            <person name="Ma J."/>
        </authorList>
    </citation>
    <scope>NUCLEOTIDE SEQUENCE [LARGE SCALE GENOMIC DNA]</scope>
    <source>
        <strain evidence="8">KCTC 22671</strain>
    </source>
</reference>
<dbReference type="InterPro" id="IPR058648">
    <property type="entry name" value="HH_CzcB-like"/>
</dbReference>
<dbReference type="Gene3D" id="2.40.30.170">
    <property type="match status" value="1"/>
</dbReference>
<dbReference type="InterPro" id="IPR058792">
    <property type="entry name" value="Beta-barrel_RND_2"/>
</dbReference>
<dbReference type="PANTHER" id="PTHR30469">
    <property type="entry name" value="MULTIDRUG RESISTANCE PROTEIN MDTA"/>
    <property type="match status" value="1"/>
</dbReference>
<evidence type="ECO:0000259" key="4">
    <source>
        <dbReference type="Pfam" id="PF25954"/>
    </source>
</evidence>
<evidence type="ECO:0000256" key="1">
    <source>
        <dbReference type="ARBA" id="ARBA00009477"/>
    </source>
</evidence>
<name>A0ABW5YNB7_9FLAO</name>
<keyword evidence="2" id="KW-0175">Coiled coil</keyword>
<dbReference type="RefSeq" id="WP_379812050.1">
    <property type="nucleotide sequence ID" value="NZ_JBHUPC010000013.1"/>
</dbReference>
<feature type="domain" description="YknX-like C-terminal permuted SH3-like" evidence="6">
    <location>
        <begin position="327"/>
        <end position="401"/>
    </location>
</feature>
<dbReference type="Gene3D" id="2.40.420.20">
    <property type="match status" value="1"/>
</dbReference>
<comment type="similarity">
    <text evidence="1">Belongs to the membrane fusion protein (MFP) (TC 8.A.1) family.</text>
</comment>
<dbReference type="NCBIfam" id="TIGR01730">
    <property type="entry name" value="RND_mfp"/>
    <property type="match status" value="1"/>
</dbReference>
<feature type="domain" description="CusB-like beta-barrel" evidence="4">
    <location>
        <begin position="248"/>
        <end position="320"/>
    </location>
</feature>
<dbReference type="Gene3D" id="1.10.287.470">
    <property type="entry name" value="Helix hairpin bin"/>
    <property type="match status" value="1"/>
</dbReference>
<proteinExistence type="inferred from homology"/>
<evidence type="ECO:0000259" key="5">
    <source>
        <dbReference type="Pfam" id="PF25973"/>
    </source>
</evidence>
<dbReference type="InterPro" id="IPR006143">
    <property type="entry name" value="RND_pump_MFP"/>
</dbReference>